<dbReference type="Proteomes" id="UP001289645">
    <property type="component" value="Unassembled WGS sequence"/>
</dbReference>
<protein>
    <submittedName>
        <fullName evidence="1">Uncharacterized protein</fullName>
    </submittedName>
</protein>
<keyword evidence="2" id="KW-1185">Reference proteome</keyword>
<organism evidence="1 2">
    <name type="scientific">Mycolicibacterium parafortuitum</name>
    <name type="common">Mycobacterium parafortuitum</name>
    <dbReference type="NCBI Taxonomy" id="39692"/>
    <lineage>
        <taxon>Bacteria</taxon>
        <taxon>Bacillati</taxon>
        <taxon>Actinomycetota</taxon>
        <taxon>Actinomycetes</taxon>
        <taxon>Mycobacteriales</taxon>
        <taxon>Mycobacteriaceae</taxon>
        <taxon>Mycolicibacterium</taxon>
    </lineage>
</organism>
<gene>
    <name evidence="1" type="ORF">OHX15_06875</name>
</gene>
<name>A0ACC6ME13_MYCPF</name>
<evidence type="ECO:0000313" key="2">
    <source>
        <dbReference type="Proteomes" id="UP001289645"/>
    </source>
</evidence>
<dbReference type="EMBL" id="JAOXLN010000005">
    <property type="protein sequence ID" value="MDZ5085108.1"/>
    <property type="molecule type" value="Genomic_DNA"/>
</dbReference>
<proteinExistence type="predicted"/>
<reference evidence="1 2" key="1">
    <citation type="journal article" date="2021" name="Chemosphere">
        <title>Bioballs carrying a syntrophic Rhodococcus and Mycolicibacterium consortium for simultaneous sorption and biodegradation of fuel oil in contaminated freshwater.</title>
        <authorList>
            <person name="Naloka K."/>
            <person name="Polrit D."/>
            <person name="Muangchinda C."/>
            <person name="Thoetkiattikul H."/>
            <person name="Pinyakong O."/>
        </authorList>
    </citation>
    <scope>NUCLEOTIDE SEQUENCE [LARGE SCALE GENOMIC DNA]</scope>
    <source>
        <strain evidence="1 2">J101</strain>
    </source>
</reference>
<evidence type="ECO:0000313" key="1">
    <source>
        <dbReference type="EMBL" id="MDZ5085108.1"/>
    </source>
</evidence>
<accession>A0ACC6ME13</accession>
<comment type="caution">
    <text evidence="1">The sequence shown here is derived from an EMBL/GenBank/DDBJ whole genome shotgun (WGS) entry which is preliminary data.</text>
</comment>
<sequence>MSVAHEVDEPTRRFARVLGPYFLVLSVVVAVRAPDMSALLEEFAASTLWPFVMGAFALLGGIAIVAFHQRWHGAPAIIVSLVGWLLVARGLFLLAFPDTAAALAQRLVDMPPIWLPAYAVMAVLGLYLTFAGYRRVPKILQHNPSGAAAASSRAT</sequence>